<sequence length="184" mass="20719">MSILVRVLLLCSVIILAGCSTFHAVKKPIDGLILLPPVADTATRVLKQKVTLEKYAQTKQFLAVTRFSAQETKLVALLPTGQVFLYLLYDQNGFEEKNQAGIALPSKDILAMIQFTFWPESAIALGYPESLGWHIEITPKKRNLYYKNALLLEVKIDSENVFITHHGDHYNVDINTFDQEVLSL</sequence>
<dbReference type="EMBL" id="CP000749">
    <property type="protein sequence ID" value="ABR72782.1"/>
    <property type="molecule type" value="Genomic_DNA"/>
</dbReference>
<gene>
    <name evidence="1" type="ordered locus">Mmwyl1_3884</name>
</gene>
<evidence type="ECO:0008006" key="2">
    <source>
        <dbReference type="Google" id="ProtNLM"/>
    </source>
</evidence>
<dbReference type="AlphaFoldDB" id="A6W253"/>
<dbReference type="STRING" id="400668.Mmwyl1_3884"/>
<dbReference type="Pfam" id="PF11659">
    <property type="entry name" value="DUF3261"/>
    <property type="match status" value="1"/>
</dbReference>
<protein>
    <recommendedName>
        <fullName evidence="2">DUF3261 domain-containing protein</fullName>
    </recommendedName>
</protein>
<dbReference type="InterPro" id="IPR021675">
    <property type="entry name" value="DUF3261"/>
</dbReference>
<dbReference type="HOGENOM" id="CLU_1466556_0_0_6"/>
<name>A6W253_MARMS</name>
<dbReference type="OrthoDB" id="6386488at2"/>
<dbReference type="KEGG" id="mmw:Mmwyl1_3884"/>
<dbReference type="PROSITE" id="PS51257">
    <property type="entry name" value="PROKAR_LIPOPROTEIN"/>
    <property type="match status" value="1"/>
</dbReference>
<proteinExistence type="predicted"/>
<accession>A6W253</accession>
<evidence type="ECO:0000313" key="1">
    <source>
        <dbReference type="EMBL" id="ABR72782.1"/>
    </source>
</evidence>
<reference evidence="1" key="1">
    <citation type="submission" date="2007-06" db="EMBL/GenBank/DDBJ databases">
        <title>Complete sequence of Marinomonas sp. MWYL1.</title>
        <authorList>
            <consortium name="US DOE Joint Genome Institute"/>
            <person name="Copeland A."/>
            <person name="Lucas S."/>
            <person name="Lapidus A."/>
            <person name="Barry K."/>
            <person name="Glavina del Rio T."/>
            <person name="Dalin E."/>
            <person name="Tice H."/>
            <person name="Pitluck S."/>
            <person name="Kiss H."/>
            <person name="Brettin T."/>
            <person name="Bruce D."/>
            <person name="Detter J.C."/>
            <person name="Han C."/>
            <person name="Schmutz J."/>
            <person name="Larimer F."/>
            <person name="Land M."/>
            <person name="Hauser L."/>
            <person name="Kyrpides N."/>
            <person name="Kim E."/>
            <person name="Johnston A.W.B."/>
            <person name="Todd J.D."/>
            <person name="Rogers R."/>
            <person name="Wexler M."/>
            <person name="Bond P.L."/>
            <person name="Li Y."/>
            <person name="Richardson P."/>
        </authorList>
    </citation>
    <scope>NUCLEOTIDE SEQUENCE [LARGE SCALE GENOMIC DNA]</scope>
    <source>
        <strain evidence="1">MWYL1</strain>
    </source>
</reference>
<organism evidence="1">
    <name type="scientific">Marinomonas sp. (strain MWYL1)</name>
    <dbReference type="NCBI Taxonomy" id="400668"/>
    <lineage>
        <taxon>Bacteria</taxon>
        <taxon>Pseudomonadati</taxon>
        <taxon>Pseudomonadota</taxon>
        <taxon>Gammaproteobacteria</taxon>
        <taxon>Oceanospirillales</taxon>
        <taxon>Oceanospirillaceae</taxon>
        <taxon>Marinomonas</taxon>
    </lineage>
</organism>
<dbReference type="eggNOG" id="ENOG5030987">
    <property type="taxonomic scope" value="Bacteria"/>
</dbReference>